<dbReference type="GO" id="GO:0005506">
    <property type="term" value="F:iron ion binding"/>
    <property type="evidence" value="ECO:0007669"/>
    <property type="project" value="InterPro"/>
</dbReference>
<dbReference type="GO" id="GO:0020037">
    <property type="term" value="F:heme binding"/>
    <property type="evidence" value="ECO:0007669"/>
    <property type="project" value="InterPro"/>
</dbReference>
<evidence type="ECO:0000256" key="5">
    <source>
        <dbReference type="ARBA" id="ARBA00023004"/>
    </source>
</evidence>
<evidence type="ECO:0000256" key="2">
    <source>
        <dbReference type="ARBA" id="ARBA00022617"/>
    </source>
</evidence>
<dbReference type="CDD" id="cd00302">
    <property type="entry name" value="cytochrome_P450"/>
    <property type="match status" value="1"/>
</dbReference>
<dbReference type="EMBL" id="JN885997">
    <property type="protein sequence ID" value="AEX62593.1"/>
    <property type="molecule type" value="Genomic_DNA"/>
</dbReference>
<gene>
    <name evidence="8" type="ORF">mv_R388</name>
</gene>
<keyword evidence="7" id="KW-1133">Transmembrane helix</keyword>
<sequence>MWSISDSIPENPIVSWFMKILIYIGQIIKILTFGLISNAFGELENLVHKGIFKFILDMYRDSEEKLFQRFRLGHVPVVVVFNANISRKILASNVSRGLFYTRLRTFFGDGIFTSWNKNLWRNQRNNIFRIFSTKNLKEMTPALTISMFKELDQIINENNSQDLVSILSRIGLVGFCEVIFGVNVVEDSLELIEPLNNLLTYINGAAEPIDIKFGKKYAEFIKNKIIVHNWMRKLITKAKENPKCHPTIKDEINNNNLTEQQIIEYVLSIVLGGHETTARLILGIIYSVYHNPDIIKKMNEETSQYLQMNGEYNYNILNLPYLQSVIKEGTRLYPPVWILNREAKSDIEVDNNIFKKGTQFLISPLIYLRDPKIWGSNSEKFIPERFTQITPEQKINFIPFILGDEDCPGRIFAQLESSIIVSKLFNEYDLLILPHKLNPMSAGTFRLTDNLPVIIKKNNLHFGICYFEHLFFN</sequence>
<keyword evidence="5" id="KW-0408">Iron</keyword>
<dbReference type="InterPro" id="IPR002401">
    <property type="entry name" value="Cyt_P450_E_grp-I"/>
</dbReference>
<dbReference type="Pfam" id="PF00067">
    <property type="entry name" value="p450"/>
    <property type="match status" value="1"/>
</dbReference>
<feature type="transmembrane region" description="Helical" evidence="7">
    <location>
        <begin position="20"/>
        <end position="40"/>
    </location>
</feature>
<dbReference type="InterPro" id="IPR001128">
    <property type="entry name" value="Cyt_P450"/>
</dbReference>
<accession>H2EDX0</accession>
<keyword evidence="7" id="KW-0472">Membrane</keyword>
<keyword evidence="4" id="KW-0560">Oxidoreductase</keyword>
<reference evidence="8" key="1">
    <citation type="submission" date="2011-10" db="EMBL/GenBank/DDBJ databases">
        <title>Provirophages and transpovirons: unique mobilome of giant viruses.</title>
        <authorList>
            <person name="Desnues C."/>
            <person name="LaScola B."/>
            <person name="Yutin N."/>
            <person name="Fournous G."/>
            <person name="Koonin E."/>
            <person name="Raoult D."/>
        </authorList>
    </citation>
    <scope>NUCLEOTIDE SEQUENCE</scope>
    <source>
        <strain evidence="8">Mv13-mv</strain>
    </source>
</reference>
<dbReference type="Gene3D" id="1.10.630.10">
    <property type="entry name" value="Cytochrome P450"/>
    <property type="match status" value="1"/>
</dbReference>
<evidence type="ECO:0000256" key="7">
    <source>
        <dbReference type="SAM" id="Phobius"/>
    </source>
</evidence>
<keyword evidence="2" id="KW-0349">Heme</keyword>
<dbReference type="SUPFAM" id="SSF48264">
    <property type="entry name" value="Cytochrome P450"/>
    <property type="match status" value="1"/>
</dbReference>
<dbReference type="PANTHER" id="PTHR24291:SF50">
    <property type="entry name" value="BIFUNCTIONAL ALBAFLAVENONE MONOOXYGENASE_TERPENE SYNTHASE"/>
    <property type="match status" value="1"/>
</dbReference>
<dbReference type="InterPro" id="IPR050196">
    <property type="entry name" value="Cytochrome_P450_Monoox"/>
</dbReference>
<dbReference type="GO" id="GO:0004497">
    <property type="term" value="F:monooxygenase activity"/>
    <property type="evidence" value="ECO:0007669"/>
    <property type="project" value="UniProtKB-KW"/>
</dbReference>
<evidence type="ECO:0000256" key="4">
    <source>
        <dbReference type="ARBA" id="ARBA00023002"/>
    </source>
</evidence>
<name>H2EDX0_9VIRU</name>
<proteinExistence type="inferred from homology"/>
<evidence type="ECO:0000256" key="6">
    <source>
        <dbReference type="ARBA" id="ARBA00023033"/>
    </source>
</evidence>
<evidence type="ECO:0000313" key="8">
    <source>
        <dbReference type="EMBL" id="AEX62593.1"/>
    </source>
</evidence>
<keyword evidence="7" id="KW-0812">Transmembrane</keyword>
<dbReference type="PRINTS" id="PR00463">
    <property type="entry name" value="EP450I"/>
</dbReference>
<comment type="similarity">
    <text evidence="1">Belongs to the cytochrome P450 family.</text>
</comment>
<dbReference type="GO" id="GO:0016705">
    <property type="term" value="F:oxidoreductase activity, acting on paired donors, with incorporation or reduction of molecular oxygen"/>
    <property type="evidence" value="ECO:0007669"/>
    <property type="project" value="InterPro"/>
</dbReference>
<organism evidence="8">
    <name type="scientific">Moumouvirus sp. 'Monve'</name>
    <dbReference type="NCBI Taxonomy" id="1128131"/>
    <lineage>
        <taxon>Viruses</taxon>
        <taxon>Varidnaviria</taxon>
        <taxon>Bamfordvirae</taxon>
        <taxon>Nucleocytoviricota</taxon>
        <taxon>Megaviricetes</taxon>
        <taxon>Imitervirales</taxon>
        <taxon>Mimiviridae</taxon>
        <taxon>Megamimivirinae</taxon>
        <taxon>Moumouvirus</taxon>
    </lineage>
</organism>
<dbReference type="InterPro" id="IPR036396">
    <property type="entry name" value="Cyt_P450_sf"/>
</dbReference>
<keyword evidence="6" id="KW-0503">Monooxygenase</keyword>
<keyword evidence="3" id="KW-0479">Metal-binding</keyword>
<evidence type="ECO:0000256" key="1">
    <source>
        <dbReference type="ARBA" id="ARBA00010617"/>
    </source>
</evidence>
<dbReference type="PANTHER" id="PTHR24291">
    <property type="entry name" value="CYTOCHROME P450 FAMILY 4"/>
    <property type="match status" value="1"/>
</dbReference>
<protein>
    <submittedName>
        <fullName evidence="8">Cytochrome p450-like protein</fullName>
    </submittedName>
</protein>
<evidence type="ECO:0000256" key="3">
    <source>
        <dbReference type="ARBA" id="ARBA00022723"/>
    </source>
</evidence>